<keyword evidence="5" id="KW-0732">Signal</keyword>
<evidence type="ECO:0000259" key="7">
    <source>
        <dbReference type="Pfam" id="PF08244"/>
    </source>
</evidence>
<dbReference type="InterPro" id="IPR023296">
    <property type="entry name" value="Glyco_hydro_beta-prop_sf"/>
</dbReference>
<comment type="caution">
    <text evidence="8">The sequence shown here is derived from an EMBL/GenBank/DDBJ whole genome shotgun (WGS) entry which is preliminary data.</text>
</comment>
<dbReference type="Proteomes" id="UP000053237">
    <property type="component" value="Unassembled WGS sequence"/>
</dbReference>
<dbReference type="Pfam" id="PF00251">
    <property type="entry name" value="Glyco_hydro_32N"/>
    <property type="match status" value="1"/>
</dbReference>
<protein>
    <recommendedName>
        <fullName evidence="10">Glycosyl hydrolase family 32 N-terminal domain-containing protein</fullName>
    </recommendedName>
</protein>
<dbReference type="InterPro" id="IPR013148">
    <property type="entry name" value="Glyco_hydro_32_N"/>
</dbReference>
<feature type="domain" description="Glycosyl hydrolase family 32 C-terminal" evidence="7">
    <location>
        <begin position="416"/>
        <end position="585"/>
    </location>
</feature>
<accession>A0A024G5B3</accession>
<evidence type="ECO:0000256" key="3">
    <source>
        <dbReference type="ARBA" id="ARBA00023295"/>
    </source>
</evidence>
<keyword evidence="3 4" id="KW-0326">Glycosidase</keyword>
<sequence>MRNFAITSATLWFYASKLFAFQVEKQDPLFYKHRTIYHFIAPYDWMNDPCAPYFDSETQLYHMFYQFNPTGTKWGNMHWGHAVSHNQVEWTDLPIAFMPDSKWDHMGVFSGQAVKSVINGQMYIFYTGISRLPDNFKLAYLSGEHVMTATTLDNGITWQKYPTPVIENGPPGYDLTGWRDPYIFQSKSLDTALGLQNTNSGLNSYMLVSGGIRGKGPCLFLYIGKNYLSWDFHGQLFSRTINSTFYHPFLSGDFGYNFEMTVYMELPDEDGNMYNVFLTSVENVDRHYVLWMAGDFVKNDTNVTFDPKMVGFADRSVWYASTVMKDPVTGKTIVYAWITEENGREEQIQGWNGIHALPREVKITTIANVFDPLDHLSIRSPWVVTKRGFSECGSDKYFISTIKTLAFQPLEALTEMRGSKSWTIANLNVTDKEQVLPVNSKSFEILAEVSNFTGSRFGFRVRRGLNNEEFTEVVYDDVSHMITINRTNSCDMSCAEVTPDHKPVTESNNAFFKAFEIADGSTGRCIIRKEKVKLRIFVDVSVVEVFVNDRVALSARIYPCATKSASDGISVVSYGPATFETINIWADSKPAWPQNRSVEFSSTSNAFAAPNRTETN</sequence>
<keyword evidence="9" id="KW-1185">Reference proteome</keyword>
<dbReference type="AlphaFoldDB" id="A0A024G5B3"/>
<evidence type="ECO:0000256" key="2">
    <source>
        <dbReference type="ARBA" id="ARBA00022801"/>
    </source>
</evidence>
<comment type="similarity">
    <text evidence="1 4">Belongs to the glycosyl hydrolase 32 family.</text>
</comment>
<dbReference type="SUPFAM" id="SSF49899">
    <property type="entry name" value="Concanavalin A-like lectins/glucanases"/>
    <property type="match status" value="1"/>
</dbReference>
<dbReference type="Pfam" id="PF08244">
    <property type="entry name" value="Glyco_hydro_32C"/>
    <property type="match status" value="1"/>
</dbReference>
<feature type="domain" description="Glycosyl hydrolase family 32 N-terminal" evidence="6">
    <location>
        <begin position="38"/>
        <end position="365"/>
    </location>
</feature>
<dbReference type="SMART" id="SM00640">
    <property type="entry name" value="Glyco_32"/>
    <property type="match status" value="1"/>
</dbReference>
<dbReference type="EMBL" id="CAIX01000024">
    <property type="protein sequence ID" value="CCI41753.1"/>
    <property type="molecule type" value="Genomic_DNA"/>
</dbReference>
<dbReference type="Gene3D" id="2.60.120.560">
    <property type="entry name" value="Exo-inulinase, domain 1"/>
    <property type="match status" value="1"/>
</dbReference>
<dbReference type="STRING" id="65357.A0A024G5B3"/>
<dbReference type="InterPro" id="IPR013189">
    <property type="entry name" value="Glyco_hydro_32_C"/>
</dbReference>
<dbReference type="GO" id="GO:0004575">
    <property type="term" value="F:sucrose alpha-glucosidase activity"/>
    <property type="evidence" value="ECO:0007669"/>
    <property type="project" value="TreeGrafter"/>
</dbReference>
<feature type="signal peptide" evidence="5">
    <location>
        <begin position="1"/>
        <end position="20"/>
    </location>
</feature>
<dbReference type="InterPro" id="IPR013320">
    <property type="entry name" value="ConA-like_dom_sf"/>
</dbReference>
<reference evidence="8 9" key="1">
    <citation type="submission" date="2012-05" db="EMBL/GenBank/DDBJ databases">
        <title>Recombination and specialization in a pathogen metapopulation.</title>
        <authorList>
            <person name="Gardiner A."/>
            <person name="Kemen E."/>
            <person name="Schultz-Larsen T."/>
            <person name="MacLean D."/>
            <person name="Van Oosterhout C."/>
            <person name="Jones J.D.G."/>
        </authorList>
    </citation>
    <scope>NUCLEOTIDE SEQUENCE [LARGE SCALE GENOMIC DNA]</scope>
    <source>
        <strain evidence="8 9">Ac Nc2</strain>
    </source>
</reference>
<dbReference type="PANTHER" id="PTHR42800:SF3">
    <property type="entry name" value="GLYCOSYL HYDROLASE FAMILY 32 N-TERMINAL DOMAIN-CONTAINING PROTEIN"/>
    <property type="match status" value="1"/>
</dbReference>
<gene>
    <name evidence="8" type="ORF">BN9_025370</name>
</gene>
<evidence type="ECO:0000256" key="5">
    <source>
        <dbReference type="SAM" id="SignalP"/>
    </source>
</evidence>
<dbReference type="InParanoid" id="A0A024G5B3"/>
<dbReference type="OrthoDB" id="202537at2759"/>
<keyword evidence="2 4" id="KW-0378">Hydrolase</keyword>
<dbReference type="SUPFAM" id="SSF75005">
    <property type="entry name" value="Arabinanase/levansucrase/invertase"/>
    <property type="match status" value="1"/>
</dbReference>
<dbReference type="GO" id="GO:0005737">
    <property type="term" value="C:cytoplasm"/>
    <property type="evidence" value="ECO:0007669"/>
    <property type="project" value="TreeGrafter"/>
</dbReference>
<dbReference type="CDD" id="cd18621">
    <property type="entry name" value="GH32_XdINV-like"/>
    <property type="match status" value="1"/>
</dbReference>
<evidence type="ECO:0000256" key="4">
    <source>
        <dbReference type="RuleBase" id="RU362110"/>
    </source>
</evidence>
<dbReference type="PANTHER" id="PTHR42800">
    <property type="entry name" value="EXOINULINASE INUD (AFU_ORTHOLOGUE AFUA_5G00480)"/>
    <property type="match status" value="1"/>
</dbReference>
<dbReference type="Gene3D" id="2.115.10.20">
    <property type="entry name" value="Glycosyl hydrolase domain, family 43"/>
    <property type="match status" value="1"/>
</dbReference>
<feature type="chain" id="PRO_5001529475" description="Glycosyl hydrolase family 32 N-terminal domain-containing protein" evidence="5">
    <location>
        <begin position="21"/>
        <end position="616"/>
    </location>
</feature>
<evidence type="ECO:0008006" key="10">
    <source>
        <dbReference type="Google" id="ProtNLM"/>
    </source>
</evidence>
<proteinExistence type="inferred from homology"/>
<evidence type="ECO:0000259" key="6">
    <source>
        <dbReference type="Pfam" id="PF00251"/>
    </source>
</evidence>
<organism evidence="8 9">
    <name type="scientific">Albugo candida</name>
    <dbReference type="NCBI Taxonomy" id="65357"/>
    <lineage>
        <taxon>Eukaryota</taxon>
        <taxon>Sar</taxon>
        <taxon>Stramenopiles</taxon>
        <taxon>Oomycota</taxon>
        <taxon>Peronosporomycetes</taxon>
        <taxon>Albuginales</taxon>
        <taxon>Albuginaceae</taxon>
        <taxon>Albugo</taxon>
    </lineage>
</organism>
<name>A0A024G5B3_9STRA</name>
<evidence type="ECO:0000313" key="8">
    <source>
        <dbReference type="EMBL" id="CCI41753.1"/>
    </source>
</evidence>
<evidence type="ECO:0000256" key="1">
    <source>
        <dbReference type="ARBA" id="ARBA00009902"/>
    </source>
</evidence>
<dbReference type="InterPro" id="IPR001362">
    <property type="entry name" value="Glyco_hydro_32"/>
</dbReference>
<dbReference type="GO" id="GO:0005987">
    <property type="term" value="P:sucrose catabolic process"/>
    <property type="evidence" value="ECO:0007669"/>
    <property type="project" value="TreeGrafter"/>
</dbReference>
<evidence type="ECO:0000313" key="9">
    <source>
        <dbReference type="Proteomes" id="UP000053237"/>
    </source>
</evidence>